<accession>U2ES76</accession>
<reference evidence="5 6" key="1">
    <citation type="journal article" date="2013" name="BMC Genomics">
        <title>Comparative genomics of Campylobacter concisus isolates reveals genetic diversity and provides insights into disease association.</title>
        <authorList>
            <person name="Deshpande N.P."/>
            <person name="Kaakoush N.O."/>
            <person name="Wilkins M.R."/>
            <person name="Mitchell H.M."/>
        </authorList>
    </citation>
    <scope>NUCLEOTIDE SEQUENCE [LARGE SCALE GENOMIC DNA]</scope>
    <source>
        <strain evidence="5 6">ATCC 51562</strain>
    </source>
</reference>
<dbReference type="PANTHER" id="PTHR40661">
    <property type="match status" value="1"/>
</dbReference>
<keyword evidence="1" id="KW-0805">Transcription regulation</keyword>
<organism evidence="5 6">
    <name type="scientific">Campylobacter concisus ATCC 51562</name>
    <dbReference type="NCBI Taxonomy" id="1242969"/>
    <lineage>
        <taxon>Bacteria</taxon>
        <taxon>Pseudomonadati</taxon>
        <taxon>Campylobacterota</taxon>
        <taxon>Epsilonproteobacteria</taxon>
        <taxon>Campylobacterales</taxon>
        <taxon>Campylobacteraceae</taxon>
        <taxon>Campylobacter</taxon>
    </lineage>
</organism>
<dbReference type="PANTHER" id="PTHR40661:SF1">
    <property type="entry name" value="HTH CRO_C1-TYPE DOMAIN-CONTAINING PROTEIN"/>
    <property type="match status" value="1"/>
</dbReference>
<dbReference type="GO" id="GO:0003677">
    <property type="term" value="F:DNA binding"/>
    <property type="evidence" value="ECO:0007669"/>
    <property type="project" value="UniProtKB-KW"/>
</dbReference>
<dbReference type="InterPro" id="IPR039418">
    <property type="entry name" value="LexA-like"/>
</dbReference>
<dbReference type="Gene3D" id="2.10.109.10">
    <property type="entry name" value="Umud Fragment, subunit A"/>
    <property type="match status" value="1"/>
</dbReference>
<evidence type="ECO:0000259" key="4">
    <source>
        <dbReference type="Pfam" id="PF00717"/>
    </source>
</evidence>
<sequence length="152" mass="16772">MQNLISEQENKLINLRFFPNVSAAAGYGANNDNESFKSIPVTASFLTTILRIPAKQYDVINVLGNSMEPFLKDGDMVLVLPTHEASNGEIVIANLGGDLYVKKLLKDPIKKRIRLTSMNKLYEDIVVEDDELDQLKIVGVVKKVLPSGLISA</sequence>
<dbReference type="InterPro" id="IPR015927">
    <property type="entry name" value="Peptidase_S24_S26A/B/C"/>
</dbReference>
<keyword evidence="3" id="KW-0804">Transcription</keyword>
<comment type="caution">
    <text evidence="5">The sequence shown here is derived from an EMBL/GenBank/DDBJ whole genome shotgun (WGS) entry which is preliminary data.</text>
</comment>
<dbReference type="SUPFAM" id="SSF51306">
    <property type="entry name" value="LexA/Signal peptidase"/>
    <property type="match status" value="1"/>
</dbReference>
<evidence type="ECO:0000313" key="6">
    <source>
        <dbReference type="Proteomes" id="UP000016627"/>
    </source>
</evidence>
<dbReference type="AlphaFoldDB" id="U2ES76"/>
<gene>
    <name evidence="5" type="ORF">ATCC51562_1134</name>
</gene>
<evidence type="ECO:0000256" key="1">
    <source>
        <dbReference type="ARBA" id="ARBA00023015"/>
    </source>
</evidence>
<protein>
    <submittedName>
        <fullName evidence="5">Phage repressor protein, putative</fullName>
    </submittedName>
</protein>
<dbReference type="eggNOG" id="COG2932">
    <property type="taxonomic scope" value="Bacteria"/>
</dbReference>
<dbReference type="EMBL" id="ANNI01000001">
    <property type="protein sequence ID" value="ERJ26976.1"/>
    <property type="molecule type" value="Genomic_DNA"/>
</dbReference>
<evidence type="ECO:0000313" key="5">
    <source>
        <dbReference type="EMBL" id="ERJ26976.1"/>
    </source>
</evidence>
<dbReference type="Pfam" id="PF00717">
    <property type="entry name" value="Peptidase_S24"/>
    <property type="match status" value="1"/>
</dbReference>
<dbReference type="CDD" id="cd06529">
    <property type="entry name" value="S24_LexA-like"/>
    <property type="match status" value="1"/>
</dbReference>
<evidence type="ECO:0000256" key="3">
    <source>
        <dbReference type="ARBA" id="ARBA00023163"/>
    </source>
</evidence>
<dbReference type="PATRIC" id="fig|1242969.3.peg.82"/>
<dbReference type="Proteomes" id="UP000016627">
    <property type="component" value="Unassembled WGS sequence"/>
</dbReference>
<name>U2ES76_9BACT</name>
<feature type="domain" description="Peptidase S24/S26A/S26B/S26C" evidence="4">
    <location>
        <begin position="22"/>
        <end position="141"/>
    </location>
</feature>
<evidence type="ECO:0000256" key="2">
    <source>
        <dbReference type="ARBA" id="ARBA00023125"/>
    </source>
</evidence>
<proteinExistence type="predicted"/>
<dbReference type="InterPro" id="IPR036286">
    <property type="entry name" value="LexA/Signal_pep-like_sf"/>
</dbReference>
<keyword evidence="2" id="KW-0238">DNA-binding</keyword>